<dbReference type="Proteomes" id="UP001623660">
    <property type="component" value="Unassembled WGS sequence"/>
</dbReference>
<dbReference type="InterPro" id="IPR014054">
    <property type="entry name" value="Phage_regulatory_Rha"/>
</dbReference>
<dbReference type="RefSeq" id="WP_406792167.1">
    <property type="nucleotide sequence ID" value="NZ_JBJHZX010000014.1"/>
</dbReference>
<keyword evidence="2" id="KW-1185">Reference proteome</keyword>
<gene>
    <name evidence="1" type="ORF">ACJDU8_10810</name>
</gene>
<organism evidence="1 2">
    <name type="scientific">Candidatus Clostridium eludens</name>
    <dbReference type="NCBI Taxonomy" id="3381663"/>
    <lineage>
        <taxon>Bacteria</taxon>
        <taxon>Bacillati</taxon>
        <taxon>Bacillota</taxon>
        <taxon>Clostridia</taxon>
        <taxon>Eubacteriales</taxon>
        <taxon>Clostridiaceae</taxon>
        <taxon>Clostridium</taxon>
    </lineage>
</organism>
<sequence>MNKLVFLEKGSLKEEPFTTSRVIAENGSVEHRTVTKLIQIYESDLKEFGRLGFEIEPLKTKGGIQNTKYYRLNEQQATLLITYMKNTLQVRNFKKNLVKQFYIMKKELGKKAISRGKAIEKRNVLTDAIDKLPDSPHKAMKYKHYTDLVYKIVLNKNTKQLREQFKLSKGETPRDYFSAEEIKRIEIVENEIAVLIGLGNDYSTIKMMLQKKYLMAI</sequence>
<protein>
    <submittedName>
        <fullName evidence="1">Rha family transcriptional regulator</fullName>
    </submittedName>
</protein>
<dbReference type="Pfam" id="PF09669">
    <property type="entry name" value="Phage_pRha"/>
    <property type="match status" value="1"/>
</dbReference>
<dbReference type="EMBL" id="JBJHZX010000014">
    <property type="protein sequence ID" value="MFL0196051.1"/>
    <property type="molecule type" value="Genomic_DNA"/>
</dbReference>
<accession>A0ABW8SL41</accession>
<comment type="caution">
    <text evidence="1">The sequence shown here is derived from an EMBL/GenBank/DDBJ whole genome shotgun (WGS) entry which is preliminary data.</text>
</comment>
<reference evidence="1 2" key="1">
    <citation type="submission" date="2024-11" db="EMBL/GenBank/DDBJ databases">
        <authorList>
            <person name="Heng Y.C."/>
            <person name="Lim A.C.H."/>
            <person name="Lee J.K.Y."/>
            <person name="Kittelmann S."/>
        </authorList>
    </citation>
    <scope>NUCLEOTIDE SEQUENCE [LARGE SCALE GENOMIC DNA]</scope>
    <source>
        <strain evidence="1 2">WILCCON 0269</strain>
    </source>
</reference>
<name>A0ABW8SL41_9CLOT</name>
<proteinExistence type="predicted"/>
<evidence type="ECO:0000313" key="1">
    <source>
        <dbReference type="EMBL" id="MFL0196051.1"/>
    </source>
</evidence>
<evidence type="ECO:0000313" key="2">
    <source>
        <dbReference type="Proteomes" id="UP001623660"/>
    </source>
</evidence>